<dbReference type="InterPro" id="IPR013320">
    <property type="entry name" value="ConA-like_dom_sf"/>
</dbReference>
<feature type="domain" description="VWFA" evidence="10">
    <location>
        <begin position="35"/>
        <end position="212"/>
    </location>
</feature>
<reference evidence="11" key="2">
    <citation type="submission" date="2025-08" db="UniProtKB">
        <authorList>
            <consortium name="Ensembl"/>
        </authorList>
    </citation>
    <scope>IDENTIFICATION</scope>
</reference>
<dbReference type="InterPro" id="IPR050525">
    <property type="entry name" value="ECM_Assembly_Org"/>
</dbReference>
<dbReference type="Pfam" id="PF00092">
    <property type="entry name" value="VWA"/>
    <property type="match status" value="1"/>
</dbReference>
<dbReference type="PANTHER" id="PTHR24020">
    <property type="entry name" value="COLLAGEN ALPHA"/>
    <property type="match status" value="1"/>
</dbReference>
<dbReference type="Proteomes" id="UP000694397">
    <property type="component" value="Chromosome 7"/>
</dbReference>
<feature type="signal peptide" evidence="9">
    <location>
        <begin position="1"/>
        <end position="20"/>
    </location>
</feature>
<evidence type="ECO:0000313" key="12">
    <source>
        <dbReference type="Proteomes" id="UP000694397"/>
    </source>
</evidence>
<dbReference type="PROSITE" id="PS50234">
    <property type="entry name" value="VWFA"/>
    <property type="match status" value="1"/>
</dbReference>
<dbReference type="SUPFAM" id="SSF53300">
    <property type="entry name" value="vWA-like"/>
    <property type="match status" value="1"/>
</dbReference>
<evidence type="ECO:0000256" key="9">
    <source>
        <dbReference type="SAM" id="SignalP"/>
    </source>
</evidence>
<evidence type="ECO:0000256" key="5">
    <source>
        <dbReference type="ARBA" id="ARBA00023119"/>
    </source>
</evidence>
<evidence type="ECO:0000256" key="8">
    <source>
        <dbReference type="ARBA" id="ARBA00049648"/>
    </source>
</evidence>
<dbReference type="FunFam" id="3.40.50.410:FF:000004">
    <property type="entry name" value="collagen alpha-6(VI) chain"/>
    <property type="match status" value="1"/>
</dbReference>
<dbReference type="Gene3D" id="3.40.50.410">
    <property type="entry name" value="von Willebrand factor, type A domain"/>
    <property type="match status" value="1"/>
</dbReference>
<keyword evidence="5" id="KW-0176">Collagen</keyword>
<dbReference type="GO" id="GO:0005576">
    <property type="term" value="C:extracellular region"/>
    <property type="evidence" value="ECO:0007669"/>
    <property type="project" value="UniProtKB-SubCell"/>
</dbReference>
<dbReference type="InterPro" id="IPR002035">
    <property type="entry name" value="VWF_A"/>
</dbReference>
<comment type="subcellular location">
    <subcellularLocation>
        <location evidence="1">Secreted</location>
    </subcellularLocation>
</comment>
<keyword evidence="3 9" id="KW-0732">Signal</keyword>
<dbReference type="Ensembl" id="ENSSFOT00015020455.2">
    <property type="protein sequence ID" value="ENSSFOP00015020223.1"/>
    <property type="gene ID" value="ENSSFOG00015013012.2"/>
</dbReference>
<evidence type="ECO:0000256" key="4">
    <source>
        <dbReference type="ARBA" id="ARBA00022737"/>
    </source>
</evidence>
<evidence type="ECO:0000256" key="3">
    <source>
        <dbReference type="ARBA" id="ARBA00022729"/>
    </source>
</evidence>
<evidence type="ECO:0000313" key="11">
    <source>
        <dbReference type="Ensembl" id="ENSSFOP00015020223.1"/>
    </source>
</evidence>
<reference evidence="11" key="3">
    <citation type="submission" date="2025-09" db="UniProtKB">
        <authorList>
            <consortium name="Ensembl"/>
        </authorList>
    </citation>
    <scope>IDENTIFICATION</scope>
</reference>
<dbReference type="FunFam" id="2.60.120.200:FF:000068">
    <property type="entry name" value="collagen alpha-1(XXI) chain isoform X1"/>
    <property type="match status" value="1"/>
</dbReference>
<name>A0A8C9RJB1_SCLFO</name>
<feature type="chain" id="PRO_5034601586" evidence="9">
    <location>
        <begin position="21"/>
        <end position="445"/>
    </location>
</feature>
<evidence type="ECO:0000256" key="7">
    <source>
        <dbReference type="ARBA" id="ARBA00023278"/>
    </source>
</evidence>
<accession>A0A8C9RJB1</accession>
<dbReference type="InterPro" id="IPR036465">
    <property type="entry name" value="vWFA_dom_sf"/>
</dbReference>
<dbReference type="PANTHER" id="PTHR24020:SF89">
    <property type="entry name" value="COLLAGEN ALPHA-1(XXI) CHAIN-LIKE ISOFORM X1"/>
    <property type="match status" value="1"/>
</dbReference>
<sequence>MKTWALGMILTLLLLPHIHGTAENSRAGCRTVANDLVYIIDGSSSVGVADFDMAKQWLINVTGNFAVGPRHTQVAIVQYSDTPRLEVPLGQHRNSRELIRAIQAIGYLGGSTRTGRALKFAIEHVFPSSGRAGTAQHRIAVVVTDGKSQDDVVDAALEARAQGIVVFAVGVGSEASGPELAALANRPSSTYVLHAEDYATIGCVQDAMQQKLCEESVCPIQTSSFPPNERGFELLSSMKIDQKAPKVQGSLVSEVAYLLSPGLDLTESTRAVFPQGLPPSYVFVATLRLKAPANRAALDLWRIRSKDGSTQTAVTLDGRDKSVIFTTTSSVRQEQCVLFNDRGIQRLFDGSWHQLKLLLKPRRITCFLDDVLIEEQLLEEAMPIYVSGWTQVAKVTKPETTVAVEIQKLRLYCNPEQSDKETACEIYSAVRLQFTTRCNLSYLEF</sequence>
<evidence type="ECO:0000256" key="1">
    <source>
        <dbReference type="ARBA" id="ARBA00004613"/>
    </source>
</evidence>
<keyword evidence="2" id="KW-0964">Secreted</keyword>
<evidence type="ECO:0000256" key="2">
    <source>
        <dbReference type="ARBA" id="ARBA00022525"/>
    </source>
</evidence>
<reference evidence="11 12" key="1">
    <citation type="submission" date="2019-04" db="EMBL/GenBank/DDBJ databases">
        <authorList>
            <consortium name="Wellcome Sanger Institute Data Sharing"/>
        </authorList>
    </citation>
    <scope>NUCLEOTIDE SEQUENCE [LARGE SCALE GENOMIC DNA]</scope>
</reference>
<dbReference type="SMART" id="SM00210">
    <property type="entry name" value="TSPN"/>
    <property type="match status" value="1"/>
</dbReference>
<organism evidence="11 12">
    <name type="scientific">Scleropages formosus</name>
    <name type="common">Asian bonytongue</name>
    <name type="synonym">Osteoglossum formosum</name>
    <dbReference type="NCBI Taxonomy" id="113540"/>
    <lineage>
        <taxon>Eukaryota</taxon>
        <taxon>Metazoa</taxon>
        <taxon>Chordata</taxon>
        <taxon>Craniata</taxon>
        <taxon>Vertebrata</taxon>
        <taxon>Euteleostomi</taxon>
        <taxon>Actinopterygii</taxon>
        <taxon>Neopterygii</taxon>
        <taxon>Teleostei</taxon>
        <taxon>Osteoglossocephala</taxon>
        <taxon>Osteoglossomorpha</taxon>
        <taxon>Osteoglossiformes</taxon>
        <taxon>Osteoglossidae</taxon>
        <taxon>Scleropages</taxon>
    </lineage>
</organism>
<dbReference type="Gene3D" id="2.60.120.200">
    <property type="match status" value="1"/>
</dbReference>
<evidence type="ECO:0000259" key="10">
    <source>
        <dbReference type="PROSITE" id="PS50234"/>
    </source>
</evidence>
<dbReference type="AlphaFoldDB" id="A0A8C9RJB1"/>
<dbReference type="GO" id="GO:0005581">
    <property type="term" value="C:collagen trimer"/>
    <property type="evidence" value="ECO:0007669"/>
    <property type="project" value="UniProtKB-KW"/>
</dbReference>
<comment type="similarity">
    <text evidence="8">Belongs to the fibril-associated collagens with interrupted helices (FACIT) family.</text>
</comment>
<dbReference type="SMART" id="SM00327">
    <property type="entry name" value="VWA"/>
    <property type="match status" value="1"/>
</dbReference>
<evidence type="ECO:0000256" key="6">
    <source>
        <dbReference type="ARBA" id="ARBA00023180"/>
    </source>
</evidence>
<dbReference type="SUPFAM" id="SSF49899">
    <property type="entry name" value="Concanavalin A-like lectins/glucanases"/>
    <property type="match status" value="1"/>
</dbReference>
<keyword evidence="4" id="KW-0677">Repeat</keyword>
<keyword evidence="7" id="KW-0379">Hydroxylation</keyword>
<dbReference type="OrthoDB" id="10256829at2759"/>
<proteinExistence type="inferred from homology"/>
<keyword evidence="6" id="KW-0325">Glycoprotein</keyword>
<keyword evidence="12" id="KW-1185">Reference proteome</keyword>
<protein>
    <submittedName>
        <fullName evidence="11">Si:ch211-106n13.3</fullName>
    </submittedName>
</protein>
<dbReference type="GeneTree" id="ENSGT00940000153769"/>
<dbReference type="PRINTS" id="PR00453">
    <property type="entry name" value="VWFADOMAIN"/>
</dbReference>
<dbReference type="InterPro" id="IPR048287">
    <property type="entry name" value="TSPN-like_N"/>
</dbReference>